<evidence type="ECO:0000256" key="1">
    <source>
        <dbReference type="SAM" id="Coils"/>
    </source>
</evidence>
<dbReference type="InterPro" id="IPR012337">
    <property type="entry name" value="RNaseH-like_sf"/>
</dbReference>
<name>A0A6L2JPN3_TANCI</name>
<keyword evidence="4" id="KW-0695">RNA-directed DNA polymerase</keyword>
<dbReference type="Gene3D" id="3.30.420.10">
    <property type="entry name" value="Ribonuclease H-like superfamily/Ribonuclease H"/>
    <property type="match status" value="2"/>
</dbReference>
<dbReference type="GO" id="GO:0003676">
    <property type="term" value="F:nucleic acid binding"/>
    <property type="evidence" value="ECO:0007669"/>
    <property type="project" value="InterPro"/>
</dbReference>
<reference evidence="4" key="1">
    <citation type="journal article" date="2019" name="Sci. Rep.">
        <title>Draft genome of Tanacetum cinerariifolium, the natural source of mosquito coil.</title>
        <authorList>
            <person name="Yamashiro T."/>
            <person name="Shiraishi A."/>
            <person name="Satake H."/>
            <person name="Nakayama K."/>
        </authorList>
    </citation>
    <scope>NUCLEOTIDE SEQUENCE</scope>
</reference>
<dbReference type="InterPro" id="IPR043502">
    <property type="entry name" value="DNA/RNA_pol_sf"/>
</dbReference>
<feature type="region of interest" description="Disordered" evidence="2">
    <location>
        <begin position="2160"/>
        <end position="2251"/>
    </location>
</feature>
<dbReference type="GO" id="GO:0003964">
    <property type="term" value="F:RNA-directed DNA polymerase activity"/>
    <property type="evidence" value="ECO:0007669"/>
    <property type="project" value="UniProtKB-KW"/>
</dbReference>
<dbReference type="InterPro" id="IPR043128">
    <property type="entry name" value="Rev_trsase/Diguanyl_cyclase"/>
</dbReference>
<comment type="caution">
    <text evidence="4">The sequence shown here is derived from an EMBL/GenBank/DDBJ whole genome shotgun (WGS) entry which is preliminary data.</text>
</comment>
<dbReference type="EMBL" id="BKCJ010000951">
    <property type="protein sequence ID" value="GEU37614.1"/>
    <property type="molecule type" value="Genomic_DNA"/>
</dbReference>
<keyword evidence="4" id="KW-0548">Nucleotidyltransferase</keyword>
<dbReference type="SUPFAM" id="SSF53098">
    <property type="entry name" value="Ribonuclease H-like"/>
    <property type="match status" value="1"/>
</dbReference>
<evidence type="ECO:0000313" key="4">
    <source>
        <dbReference type="EMBL" id="GEU37614.1"/>
    </source>
</evidence>
<proteinExistence type="predicted"/>
<dbReference type="Pfam" id="PF00078">
    <property type="entry name" value="RVT_1"/>
    <property type="match status" value="1"/>
</dbReference>
<dbReference type="InterPro" id="IPR000477">
    <property type="entry name" value="RT_dom"/>
</dbReference>
<protein>
    <submittedName>
        <fullName evidence="4">Reverse transcriptase domain-containing protein</fullName>
    </submittedName>
</protein>
<dbReference type="Gene3D" id="3.10.10.10">
    <property type="entry name" value="HIV Type 1 Reverse Transcriptase, subunit A, domain 1"/>
    <property type="match status" value="1"/>
</dbReference>
<feature type="compositionally biased region" description="Basic and acidic residues" evidence="2">
    <location>
        <begin position="2186"/>
        <end position="2198"/>
    </location>
</feature>
<feature type="compositionally biased region" description="Low complexity" evidence="2">
    <location>
        <begin position="2162"/>
        <end position="2176"/>
    </location>
</feature>
<dbReference type="CDD" id="cd09279">
    <property type="entry name" value="RNase_HI_like"/>
    <property type="match status" value="1"/>
</dbReference>
<accession>A0A6L2JPN3</accession>
<dbReference type="SUPFAM" id="SSF56672">
    <property type="entry name" value="DNA/RNA polymerases"/>
    <property type="match status" value="1"/>
</dbReference>
<dbReference type="Pfam" id="PF07727">
    <property type="entry name" value="RVT_2"/>
    <property type="match status" value="2"/>
</dbReference>
<dbReference type="Pfam" id="PF13456">
    <property type="entry name" value="RVT_3"/>
    <property type="match status" value="1"/>
</dbReference>
<feature type="coiled-coil region" evidence="1">
    <location>
        <begin position="2842"/>
        <end position="2871"/>
    </location>
</feature>
<dbReference type="InterPro" id="IPR057670">
    <property type="entry name" value="SH3_retrovirus"/>
</dbReference>
<feature type="domain" description="Integrase catalytic" evidence="3">
    <location>
        <begin position="443"/>
        <end position="532"/>
    </location>
</feature>
<dbReference type="PANTHER" id="PTHR48475:SF2">
    <property type="entry name" value="RIBONUCLEASE H"/>
    <property type="match status" value="1"/>
</dbReference>
<feature type="region of interest" description="Disordered" evidence="2">
    <location>
        <begin position="299"/>
        <end position="321"/>
    </location>
</feature>
<dbReference type="PANTHER" id="PTHR48475">
    <property type="entry name" value="RIBONUCLEASE H"/>
    <property type="match status" value="1"/>
</dbReference>
<dbReference type="InterPro" id="IPR001584">
    <property type="entry name" value="Integrase_cat-core"/>
</dbReference>
<dbReference type="CDD" id="cd09272">
    <property type="entry name" value="RNase_HI_RT_Ty1"/>
    <property type="match status" value="1"/>
</dbReference>
<keyword evidence="1" id="KW-0175">Coiled coil</keyword>
<dbReference type="InterPro" id="IPR013103">
    <property type="entry name" value="RVT_2"/>
</dbReference>
<dbReference type="CDD" id="cd01647">
    <property type="entry name" value="RT_LTR"/>
    <property type="match status" value="1"/>
</dbReference>
<dbReference type="PROSITE" id="PS50994">
    <property type="entry name" value="INTEGRASE"/>
    <property type="match status" value="1"/>
</dbReference>
<dbReference type="Pfam" id="PF25597">
    <property type="entry name" value="SH3_retrovirus"/>
    <property type="match status" value="2"/>
</dbReference>
<feature type="compositionally biased region" description="Basic and acidic residues" evidence="2">
    <location>
        <begin position="1650"/>
        <end position="1668"/>
    </location>
</feature>
<dbReference type="InterPro" id="IPR036397">
    <property type="entry name" value="RNaseH_sf"/>
</dbReference>
<keyword evidence="4" id="KW-0808">Transferase</keyword>
<dbReference type="Gene3D" id="3.30.70.270">
    <property type="match status" value="1"/>
</dbReference>
<dbReference type="GO" id="GO:0015074">
    <property type="term" value="P:DNA integration"/>
    <property type="evidence" value="ECO:0007669"/>
    <property type="project" value="InterPro"/>
</dbReference>
<feature type="region of interest" description="Disordered" evidence="2">
    <location>
        <begin position="1268"/>
        <end position="1287"/>
    </location>
</feature>
<gene>
    <name evidence="4" type="ORF">Tci_009592</name>
</gene>
<organism evidence="4">
    <name type="scientific">Tanacetum cinerariifolium</name>
    <name type="common">Dalmatian daisy</name>
    <name type="synonym">Chrysanthemum cinerariifolium</name>
    <dbReference type="NCBI Taxonomy" id="118510"/>
    <lineage>
        <taxon>Eukaryota</taxon>
        <taxon>Viridiplantae</taxon>
        <taxon>Streptophyta</taxon>
        <taxon>Embryophyta</taxon>
        <taxon>Tracheophyta</taxon>
        <taxon>Spermatophyta</taxon>
        <taxon>Magnoliopsida</taxon>
        <taxon>eudicotyledons</taxon>
        <taxon>Gunneridae</taxon>
        <taxon>Pentapetalae</taxon>
        <taxon>asterids</taxon>
        <taxon>campanulids</taxon>
        <taxon>Asterales</taxon>
        <taxon>Asteraceae</taxon>
        <taxon>Asteroideae</taxon>
        <taxon>Anthemideae</taxon>
        <taxon>Anthemidinae</taxon>
        <taxon>Tanacetum</taxon>
    </lineage>
</organism>
<sequence length="2934" mass="334942">MDLESAQNNVVAKLPLLKQGDYEMWKLRIKQYFQVQDYALWDVIENGNSFKPVPRTIANADGTSTLTIPGPVTTEEKAQKNNEWDVIENGNSFKPVPRTTENADGTSTLTIPGPVTTEEKTQKKNDVKARSMLLMTLSNEHLLTYSQYKDAKTLFKAIQARFGGNDAIKKTQKTLLKLMYENFNAPSTESLDSIFNMLQKIVSQLAILGENISQEDLNMNTNEIDTTNIQVSTVSAPVSIVNTYYNTVNLSDATVYAFLANQPNGSHLVHEDLEQIHEDDMEEIDLKWQLPLSSMRARRECKSSRNQESMPKNQDSSRKTVNVEDISSKVMVAINGVGFDWSYMVDDEGKSVTSALGKQGTNVVKSSACWVWRPKIKVQDYVSKNSGSYICKRFDYVDPEGRLKHMTGNISYLADFKEHDGGYAAFRGGVKGGKIIGKGTIRTAFKNRVMNEFCEEKGIKREYSVARTPQPNKVAERRNRTLIEAARTMLADSKLPTTFWAEAVNTACYVQNRVLVVKPYFKTPYELFKGRSPALSFMRPFGCHVLILNTLDQLGKFDGKSYEGIFVGYSITSKAFRVYNIRTRKVEENLHITFLENKPMIVGKRASFDAVNTATPTYADSPNDPLMPDLEDAGVFDDAYDDRDEGAEADYNNLETIISVSPIPSTRIHKDHPKEKINGEVNFVVQTRKMAKQNEAGLITFIKKLEEQIIKISKIIYLLIFSFRWNQRIATETKWVYRNKRDQRGIVFRNKARLVAQGHRQEEGINYDEVFVPVARIETIRLFLAYASFMDFTVYQMDVKSAFLYGTIEDEVYVSQPLSFVDLEFPYRVYKVEKALYGLHQALRACVMSASTPMEIHKPLSKDANGTDVDVHLYSSTKSFPYACKGQPTLGLSYPKDSPLDLISYSNSDYACASLDRKSTTGGCQFLGSKLISRQCKKQTIMANSTTKAEYIAASNCYRQVLWLQNQLLDYRYNFMQTKIHVDNESGDCVVKNHVYHSKTNHIEIRHHFIRDSYEKRLIKMMKIHTDYNVLDLVTKAFDVTSSKTINSMKQIHAIVDGKAVVISQSSVRSDLLFDDEDGINCLTNDEIFENLTLMGYEPLSTKLTFQKDGVVHQEEGDRVEKAITTDASFKATHASGSPRRQDTIGGISAQTRSERVLEQPSEPPLLDGHTSRSREGRMEHPFELTYSIPPTPYDSPLSGGYIPRSDEGRLKLEELMVLCTTLANMVTTLENELLTTKVVYHKAFITLTKRVKKLETQLKQKRSRLLYTPQMKKNQETTETSKDDDDATLAETLLNIRRSSAKDKGKGIMQETKLPKKLKKKEMIQLTLDKKQLDQRKEDADKGDQEKKIDWNDPTVLRYHALQNRPFLEAEVRKNMIVYLKNQGGYKQRYFKGMKYEEIRPIFERVWDQVHTFIMKRAGLDLHDQEIEEIKLYMRIIPDEDIAINAIPLSTKPLVIVEYKIVKEGNISTYLIVRADGSTKRVLVIKPHNKTPYELFLGRKHALSFMRPFGCPITILNTIDHLGMFDGKTNEGFFLGYYTNSKAFRIFNSRTRIVEENLHVKFSENTPNIVRSGPNWLFDIDALTKSINYKPVVAENQSNDSACTKACNNVGKTRVNTVPDKDHILLPLWTQDPLFSSSSKDSLSVGLKPSREEEKKDAKDPGIKDSKDNVVDENIVYRCADDPNMPDLEEIGRFSDAEIDDLGTDMNNLDTYFQEELLRFKLQEVWSLVDLPYDKRAIGSKKVSRNQLDKRGIVIRNKARLVAQGHIQKEGIDYDEVFAPVARIEAIRLFLAYASFKDFVVYQMHVKSSFLCEKIEEEVYVCQPLGFKDLNFPDKVYKVEKALYRLHQAPRAWYETLSTYLLDNGFQRGMIDKTLFKKRTKVLFYTMADMNIDANDVPVDQAPAIAPPTRTGDQILPHRKWVPVSKSNYMLDVLRSQRNPIFKFWDTMRYDSTNGIYSCQLDEQWFNLHKDILRDALQITPINVNDPFVAPPSSDTVIKYVNTLGYPCTLRNVSAMSVNDLYQPWRAILSMINMCLMSKTAGHDRPRHRVLQILWGKKKTTPLLIPSIIFTKLIIHHLKTKHNIHPRTSLPLHYSHEDKVLGNLKFVGKDGREVFGMPIPNALLTDAIIRAPYYGGYLAHVAEYLQYLDGEHGMADEEAVPKVPKATKVTKPKATMQTKPSTHKATKDTKPTGDKTPKPTSSQPPKPKPTSTKPSKVVPEKKRKLVKETPDEPSPAKRSKGVRLPSPYNGIMRRPGVRKIQAVPSIAHGMLKFPVLCEAPEERIKVDMRLEHPEQTIAIGFTLTEEGQKALLMVKKHDDSWRMYVDFKDLNKACPKDGYPLPEIDWKVESLCTYPLKCFLDAYKGYHQIKMAKEDEKKMAFITSQGVFCYSKIPFGLKNVGATYQRLVDKVFQKQVCKNLEVYVDDLVIKSHTKHEIIRDIDETFKTLREINMKLNPKKCTFGIEEGAFLGYRVNTEGQWKCTKKSDFQWTAEAEAAFEEMKKLKLPTLTAPREKEELIVYLTAVWEAVSAVLMTKKEAKQMPVYLAHTIIVNMDQPIKRILSRPEVTGRLQKRSIDLDISLEAEEELPDPWTLFTEGPSCVDGFGVSLIFTNPKGVEFMYALRFRFDTTNNEADYEALIASLKIAKQMGVKILQTNVDSCLVANQVNGSYISKEPGMIQYLEKVKMLSSSFKKFSIKQEPRSENKKADALSKIASTSFAHLTKQVLVKELKEMSINEAKVLTIIEEGGDTWMTPIYNYLTEETLSAKKKKERVVRRKLGGYAVTNRVLYKKSYLGLWLRCVRTLQENYVLREIHEGSCIILAEIGMPTIRTTNVDIVKNDEALEINLDLLEERRERAEIREAKRNAKMEKYYNSKVPNTSFKPGDLVYRSNEASHAKESRNLSPKWEGPYEVMEALGNGAYKIMDQNRKLLL</sequence>
<feature type="region of interest" description="Disordered" evidence="2">
    <location>
        <begin position="1637"/>
        <end position="1668"/>
    </location>
</feature>
<evidence type="ECO:0000259" key="3">
    <source>
        <dbReference type="PROSITE" id="PS50994"/>
    </source>
</evidence>
<dbReference type="Pfam" id="PF14223">
    <property type="entry name" value="Retrotran_gag_2"/>
    <property type="match status" value="1"/>
</dbReference>
<evidence type="ECO:0000256" key="2">
    <source>
        <dbReference type="SAM" id="MobiDB-lite"/>
    </source>
</evidence>
<feature type="region of interest" description="Disordered" evidence="2">
    <location>
        <begin position="1123"/>
        <end position="1179"/>
    </location>
</feature>
<dbReference type="InterPro" id="IPR002156">
    <property type="entry name" value="RNaseH_domain"/>
</dbReference>
<dbReference type="GO" id="GO:0004523">
    <property type="term" value="F:RNA-DNA hybrid ribonuclease activity"/>
    <property type="evidence" value="ECO:0007669"/>
    <property type="project" value="InterPro"/>
</dbReference>
<feature type="compositionally biased region" description="Basic and acidic residues" evidence="2">
    <location>
        <begin position="1170"/>
        <end position="1179"/>
    </location>
</feature>